<dbReference type="PROSITE" id="PS50005">
    <property type="entry name" value="TPR"/>
    <property type="match status" value="1"/>
</dbReference>
<dbReference type="InterPro" id="IPR011990">
    <property type="entry name" value="TPR-like_helical_dom_sf"/>
</dbReference>
<feature type="non-terminal residue" evidence="1">
    <location>
        <position position="502"/>
    </location>
</feature>
<accession>A0A0F9B511</accession>
<evidence type="ECO:0000313" key="1">
    <source>
        <dbReference type="EMBL" id="KKL16974.1"/>
    </source>
</evidence>
<protein>
    <submittedName>
        <fullName evidence="1">Uncharacterized protein</fullName>
    </submittedName>
</protein>
<dbReference type="SMART" id="SM00028">
    <property type="entry name" value="TPR"/>
    <property type="match status" value="6"/>
</dbReference>
<dbReference type="EMBL" id="LAZR01039453">
    <property type="protein sequence ID" value="KKL16974.1"/>
    <property type="molecule type" value="Genomic_DNA"/>
</dbReference>
<dbReference type="PANTHER" id="PTHR12558">
    <property type="entry name" value="CELL DIVISION CYCLE 16,23,27"/>
    <property type="match status" value="1"/>
</dbReference>
<comment type="caution">
    <text evidence="1">The sequence shown here is derived from an EMBL/GenBank/DDBJ whole genome shotgun (WGS) entry which is preliminary data.</text>
</comment>
<dbReference type="InterPro" id="IPR019734">
    <property type="entry name" value="TPR_rpt"/>
</dbReference>
<dbReference type="Pfam" id="PF13432">
    <property type="entry name" value="TPR_16"/>
    <property type="match status" value="1"/>
</dbReference>
<dbReference type="PANTHER" id="PTHR12558:SF13">
    <property type="entry name" value="CELL DIVISION CYCLE PROTEIN 27 HOMOLOG"/>
    <property type="match status" value="1"/>
</dbReference>
<name>A0A0F9B511_9ZZZZ</name>
<organism evidence="1">
    <name type="scientific">marine sediment metagenome</name>
    <dbReference type="NCBI Taxonomy" id="412755"/>
    <lineage>
        <taxon>unclassified sequences</taxon>
        <taxon>metagenomes</taxon>
        <taxon>ecological metagenomes</taxon>
    </lineage>
</organism>
<dbReference type="Pfam" id="PF14559">
    <property type="entry name" value="TPR_19"/>
    <property type="match status" value="3"/>
</dbReference>
<dbReference type="SUPFAM" id="SSF48452">
    <property type="entry name" value="TPR-like"/>
    <property type="match status" value="2"/>
</dbReference>
<proteinExistence type="predicted"/>
<dbReference type="AlphaFoldDB" id="A0A0F9B511"/>
<dbReference type="Gene3D" id="1.25.40.10">
    <property type="entry name" value="Tetratricopeptide repeat domain"/>
    <property type="match status" value="3"/>
</dbReference>
<feature type="non-terminal residue" evidence="1">
    <location>
        <position position="1"/>
    </location>
</feature>
<reference evidence="1" key="1">
    <citation type="journal article" date="2015" name="Nature">
        <title>Complex archaea that bridge the gap between prokaryotes and eukaryotes.</title>
        <authorList>
            <person name="Spang A."/>
            <person name="Saw J.H."/>
            <person name="Jorgensen S.L."/>
            <person name="Zaremba-Niedzwiedzka K."/>
            <person name="Martijn J."/>
            <person name="Lind A.E."/>
            <person name="van Eijk R."/>
            <person name="Schleper C."/>
            <person name="Guy L."/>
            <person name="Ettema T.J."/>
        </authorList>
    </citation>
    <scope>NUCLEOTIDE SEQUENCE</scope>
</reference>
<gene>
    <name evidence="1" type="ORF">LCGC14_2490200</name>
</gene>
<sequence length="502" mass="56114">TQAASHQRNCLAQASDGYGIALGLVGYLIEAGEFDEAMQRLEKALKLRPGDKDAMILKAMASFKMADYVRAKQVLDDILSKHPGDAQALAYRAEVHLANGDKDLAITDLETARRGEGASPQVALQLAKVYMSMRDFDKAHTVLRSILADRPGYSPALRALVDLCRSNKRWSMLSDALVEAREQYPRDLGYIMTQVRLYRQMGQHSRAVAMLGAVRKVIPETGEVDLQLADILLDIGMTDKALTIVTALRDHQELGPAAMSLRGRIYLARKELAKADAEFVAALKGAKAGSRLAFVVRQLTRAYGDQSVEKIKQWIPLRPNEWQLTKAMVDLLMMKRQYKQAQQYLKKGLTFVQDEREKLGIYRQLGLAHQQMAEFEPSRQAYVSALAIRSGDEIALNNLAWLLAFEMGKVDDALPMAKRAVDMSPFSPQALDTYGAVLAAKGRYDQAERILNRSIDIKAMPVNKLHLGEVYEKMKRPSDALRAYRAGWQLVNKSPDNPYFAD</sequence>